<evidence type="ECO:0000259" key="5">
    <source>
        <dbReference type="PROSITE" id="PS51034"/>
    </source>
</evidence>
<dbReference type="SMART" id="SM00473">
    <property type="entry name" value="PAN_AP"/>
    <property type="match status" value="4"/>
</dbReference>
<feature type="region of interest" description="Disordered" evidence="1">
    <location>
        <begin position="788"/>
        <end position="808"/>
    </location>
</feature>
<proteinExistence type="predicted"/>
<dbReference type="PROSITE" id="PS50948">
    <property type="entry name" value="PAN"/>
    <property type="match status" value="4"/>
</dbReference>
<dbReference type="AlphaFoldDB" id="Q20167"/>
<dbReference type="Gene3D" id="3.50.4.10">
    <property type="entry name" value="Hepatocyte Growth Factor"/>
    <property type="match status" value="4"/>
</dbReference>
<feature type="domain" description="Apple" evidence="4">
    <location>
        <begin position="20"/>
        <end position="106"/>
    </location>
</feature>
<dbReference type="SUPFAM" id="SSF57414">
    <property type="entry name" value="Hairpin loop containing domain-like"/>
    <property type="match status" value="4"/>
</dbReference>
<evidence type="ECO:0000256" key="1">
    <source>
        <dbReference type="SAM" id="MobiDB-lite"/>
    </source>
</evidence>
<dbReference type="OMA" id="TGECILN"/>
<sequence>MLVITLLGFLVPILQASSRCSAPNATTYLRSEGTRLMEFSTKVMKDVTLNECANACSNSLSTEECLSFEYDASILQCSHHSDDGQPFGASVLAKASQTISFFQQICLLEEAVCKAPYSFERYPQSILIGHAMKVLTVDGLSDCLSKCALSQRSYDFLCKSAIYYYETGECIMNRDNKFIYPKLFKTNILDTLVDYFENNCADVSCKPEETLHWVRTEEYLIDESKDVIVESSDAQECNQLCQNNKIGEENFPCKAFAYSNSKQECHLTAESSYVGHKGDKRFNLAPLNSGEYFEKYCLPTNLQCIEASFELVANRMMTSAYKTISALSQHECLSQCMNDGARCSSATYFYMDDECQLSDISQFSRPNEFVVANFTDYFDKICDPADPKPMLTTPETPPELIQNSVDEEETTSERSIAQGAANFEVATTGTSVEFEDDNLLKDNQAVDAVHGVTTTTNIGEKRETKVEIEETVIDDADEFSREIDDSHEESPLTSSEESEGRVKARLSTECRMSGISVSLKFATPTSGTIYIKDHFSSCRQSFSNTSFAELHIPFPTEDDSKCGGIESEPHKWDYNVVVERNDMKTPSLVTTKDKTFQVSCDFSKIADKNQLAALKPKVEGDVKSEKVLMEIVRNGQAVTTVPLGAEVSLRWTVIDETDKLGFFINECIAERVGGQPPYPEPLKIIYQGCPEEKVRNRLLHDPVVKNGEVYSTKMKVFRFDGSRRVRIKCSIDVCVEKCPPVICDDLEIRNVDSFGRKKRNSNVEKWLKAGNKKETRKRRMVTGTLTITDEEETNTTVKPRPEFSTSSSSSSQQQYCVQKDRIEFLIVIVVLLILLQIGLALFFYRKCVSRSSMETSSVYSEGSSRCSATSSAYNTCNRQMEPPVLPVRPARFSDGVQPPFTENPYNRLHHFT</sequence>
<feature type="domain" description="ZP" evidence="5">
    <location>
        <begin position="509"/>
        <end position="750"/>
    </location>
</feature>
<keyword evidence="7" id="KW-1185">Reference proteome</keyword>
<evidence type="ECO:0000313" key="7">
    <source>
        <dbReference type="Proteomes" id="UP000001940"/>
    </source>
</evidence>
<dbReference type="InParanoid" id="Q20167"/>
<dbReference type="Proteomes" id="UP000001940">
    <property type="component" value="Chromosome IV"/>
</dbReference>
<dbReference type="PROSITE" id="PS51034">
    <property type="entry name" value="ZP_2"/>
    <property type="match status" value="1"/>
</dbReference>
<dbReference type="OrthoDB" id="5775605at2759"/>
<dbReference type="Bgee" id="WBGene00009541">
    <property type="expression patterns" value="Expressed in pharyngeal muscle cell (C elegans) and 2 other cell types or tissues"/>
</dbReference>
<keyword evidence="2" id="KW-1133">Transmembrane helix</keyword>
<dbReference type="PaxDb" id="6239-F38E11.4"/>
<feature type="chain" id="PRO_5004199246" evidence="3">
    <location>
        <begin position="17"/>
        <end position="912"/>
    </location>
</feature>
<keyword evidence="2" id="KW-0812">Transmembrane</keyword>
<dbReference type="CDD" id="cd01099">
    <property type="entry name" value="PAN_AP_HGF"/>
    <property type="match status" value="2"/>
</dbReference>
<evidence type="ECO:0000256" key="3">
    <source>
        <dbReference type="SAM" id="SignalP"/>
    </source>
</evidence>
<protein>
    <submittedName>
        <fullName evidence="6">PAN domain protein</fullName>
    </submittedName>
</protein>
<organism evidence="6 7">
    <name type="scientific">Caenorhabditis elegans</name>
    <dbReference type="NCBI Taxonomy" id="6239"/>
    <lineage>
        <taxon>Eukaryota</taxon>
        <taxon>Metazoa</taxon>
        <taxon>Ecdysozoa</taxon>
        <taxon>Nematoda</taxon>
        <taxon>Chromadorea</taxon>
        <taxon>Rhabditida</taxon>
        <taxon>Rhabditina</taxon>
        <taxon>Rhabditomorpha</taxon>
        <taxon>Rhabditoidea</taxon>
        <taxon>Rhabditidae</taxon>
        <taxon>Peloderinae</taxon>
        <taxon>Caenorhabditis</taxon>
    </lineage>
</organism>
<dbReference type="KEGG" id="cel:CELE_F38E11.4"/>
<dbReference type="InterPro" id="IPR001507">
    <property type="entry name" value="ZP_dom"/>
</dbReference>
<dbReference type="AGR" id="WB:WBGene00009541"/>
<dbReference type="WormBase" id="F38E11.4">
    <property type="protein sequence ID" value="CE45877"/>
    <property type="gene ID" value="WBGene00009541"/>
    <property type="gene designation" value="cutl-17"/>
</dbReference>
<feature type="compositionally biased region" description="Basic and acidic residues" evidence="1">
    <location>
        <begin position="478"/>
        <end position="490"/>
    </location>
</feature>
<feature type="signal peptide" evidence="3">
    <location>
        <begin position="1"/>
        <end position="16"/>
    </location>
</feature>
<evidence type="ECO:0000259" key="4">
    <source>
        <dbReference type="PROSITE" id="PS50948"/>
    </source>
</evidence>
<keyword evidence="2" id="KW-0472">Membrane</keyword>
<feature type="domain" description="Apple" evidence="4">
    <location>
        <begin position="205"/>
        <end position="297"/>
    </location>
</feature>
<dbReference type="PANTHER" id="PTHR47327:SF18">
    <property type="entry name" value="PAN DOMAIN PROTEIN"/>
    <property type="match status" value="1"/>
</dbReference>
<dbReference type="HOGENOM" id="CLU_014497_0_0_1"/>
<evidence type="ECO:0000313" key="8">
    <source>
        <dbReference type="WormBase" id="F38E11.4"/>
    </source>
</evidence>
<dbReference type="EMBL" id="BX284604">
    <property type="protein sequence ID" value="CAA92773.3"/>
    <property type="molecule type" value="Genomic_DNA"/>
</dbReference>
<dbReference type="InterPro" id="IPR003609">
    <property type="entry name" value="Pan_app"/>
</dbReference>
<dbReference type="UCSC" id="F38E11.4">
    <property type="organism name" value="c. elegans"/>
</dbReference>
<name>Q20167_CAEEL</name>
<keyword evidence="3" id="KW-0732">Signal</keyword>
<dbReference type="RefSeq" id="NP_001379101.1">
    <property type="nucleotide sequence ID" value="NM_001392369.1"/>
</dbReference>
<dbReference type="STRING" id="6239.F38E11.4.1"/>
<dbReference type="CTD" id="185474"/>
<dbReference type="Pfam" id="PF00024">
    <property type="entry name" value="PAN_1"/>
    <property type="match status" value="4"/>
</dbReference>
<dbReference type="GeneID" id="185474"/>
<dbReference type="PANTHER" id="PTHR47327">
    <property type="entry name" value="FI18240P1-RELATED"/>
    <property type="match status" value="1"/>
</dbReference>
<evidence type="ECO:0000256" key="2">
    <source>
        <dbReference type="SAM" id="Phobius"/>
    </source>
</evidence>
<feature type="region of interest" description="Disordered" evidence="1">
    <location>
        <begin position="476"/>
        <end position="501"/>
    </location>
</feature>
<dbReference type="InterPro" id="IPR052774">
    <property type="entry name" value="Celegans_DevNeuronal_Protein"/>
</dbReference>
<dbReference type="GO" id="GO:0009653">
    <property type="term" value="P:anatomical structure morphogenesis"/>
    <property type="evidence" value="ECO:0000318"/>
    <property type="project" value="GO_Central"/>
</dbReference>
<feature type="transmembrane region" description="Helical" evidence="2">
    <location>
        <begin position="824"/>
        <end position="844"/>
    </location>
</feature>
<reference evidence="6 7" key="1">
    <citation type="journal article" date="1998" name="Science">
        <title>Genome sequence of the nematode C. elegans: a platform for investigating biology.</title>
        <authorList>
            <consortium name="The C. elegans sequencing consortium"/>
            <person name="Sulson J.E."/>
            <person name="Waterston R."/>
        </authorList>
    </citation>
    <scope>NUCLEOTIDE SEQUENCE [LARGE SCALE GENOMIC DNA]</scope>
    <source>
        <strain evidence="6 7">Bristol N2</strain>
    </source>
</reference>
<dbReference type="eggNOG" id="ENOG502QVYN">
    <property type="taxonomic scope" value="Eukaryota"/>
</dbReference>
<accession>Q20167</accession>
<feature type="domain" description="Apple" evidence="4">
    <location>
        <begin position="113"/>
        <end position="200"/>
    </location>
</feature>
<dbReference type="SMART" id="SM00241">
    <property type="entry name" value="ZP"/>
    <property type="match status" value="1"/>
</dbReference>
<gene>
    <name evidence="6 8" type="primary">cutl-17</name>
    <name evidence="6" type="ORF">CELE_F38E11.4</name>
    <name evidence="8" type="ORF">F38E11.4</name>
</gene>
<dbReference type="PhylomeDB" id="Q20167"/>
<evidence type="ECO:0000313" key="6">
    <source>
        <dbReference type="EMBL" id="CAA92773.3"/>
    </source>
</evidence>
<feature type="domain" description="Apple" evidence="4">
    <location>
        <begin position="304"/>
        <end position="382"/>
    </location>
</feature>